<protein>
    <submittedName>
        <fullName evidence="1">(rape) hypothetical protein</fullName>
    </submittedName>
</protein>
<name>A0A816S8Q3_BRANA</name>
<dbReference type="Proteomes" id="UP001295469">
    <property type="component" value="Chromosome A06"/>
</dbReference>
<gene>
    <name evidence="1" type="ORF">DARMORV10_A06P00590.1</name>
</gene>
<evidence type="ECO:0000313" key="1">
    <source>
        <dbReference type="EMBL" id="CAF2080878.1"/>
    </source>
</evidence>
<sequence>MSSVAINHRFSLRETIKKLIFPVTVEEELTIVIKSSGKRKREDCD</sequence>
<dbReference type="EMBL" id="HG994360">
    <property type="protein sequence ID" value="CAF2080878.1"/>
    <property type="molecule type" value="Genomic_DNA"/>
</dbReference>
<organism evidence="1">
    <name type="scientific">Brassica napus</name>
    <name type="common">Rape</name>
    <dbReference type="NCBI Taxonomy" id="3708"/>
    <lineage>
        <taxon>Eukaryota</taxon>
        <taxon>Viridiplantae</taxon>
        <taxon>Streptophyta</taxon>
        <taxon>Embryophyta</taxon>
        <taxon>Tracheophyta</taxon>
        <taxon>Spermatophyta</taxon>
        <taxon>Magnoliopsida</taxon>
        <taxon>eudicotyledons</taxon>
        <taxon>Gunneridae</taxon>
        <taxon>Pentapetalae</taxon>
        <taxon>rosids</taxon>
        <taxon>malvids</taxon>
        <taxon>Brassicales</taxon>
        <taxon>Brassicaceae</taxon>
        <taxon>Brassiceae</taxon>
        <taxon>Brassica</taxon>
    </lineage>
</organism>
<reference evidence="1" key="1">
    <citation type="submission" date="2021-01" db="EMBL/GenBank/DDBJ databases">
        <authorList>
            <consortium name="Genoscope - CEA"/>
            <person name="William W."/>
        </authorList>
    </citation>
    <scope>NUCLEOTIDE SEQUENCE</scope>
</reference>
<proteinExistence type="predicted"/>
<accession>A0A816S8Q3</accession>
<dbReference type="AlphaFoldDB" id="A0A816S8Q3"/>